<comment type="catalytic activity">
    <reaction evidence="5">
        <text>a 5'-end (N(2),N(7)-dimethyl 5'-triphosphoguanosine)-ribonucleoside in snRNA + S-adenosyl-L-methionine = a 5'-end (N(2),N(2),N(7)-trimethyl 5'-triphosphoguanosine)-ribonucleoside in snRNA + S-adenosyl-L-homocysteine + H(+)</text>
        <dbReference type="Rhea" id="RHEA:78479"/>
        <dbReference type="Rhea" id="RHEA-COMP:19087"/>
        <dbReference type="Rhea" id="RHEA-COMP:19089"/>
        <dbReference type="ChEBI" id="CHEBI:15378"/>
        <dbReference type="ChEBI" id="CHEBI:57856"/>
        <dbReference type="ChEBI" id="CHEBI:59789"/>
        <dbReference type="ChEBI" id="CHEBI:167623"/>
        <dbReference type="ChEBI" id="CHEBI:172880"/>
    </reaction>
    <physiologicalReaction direction="left-to-right" evidence="5">
        <dbReference type="Rhea" id="RHEA:78480"/>
    </physiologicalReaction>
</comment>
<dbReference type="PANTHER" id="PTHR14741">
    <property type="entry name" value="S-ADENOSYLMETHIONINE-DEPENDENT METHYLTRANSFERASE RELATED"/>
    <property type="match status" value="1"/>
</dbReference>
<dbReference type="Pfam" id="PF09445">
    <property type="entry name" value="Methyltransf_15"/>
    <property type="match status" value="1"/>
</dbReference>
<evidence type="ECO:0000256" key="5">
    <source>
        <dbReference type="ARBA" id="ARBA00048763"/>
    </source>
</evidence>
<evidence type="ECO:0000313" key="9">
    <source>
        <dbReference type="EMBL" id="QID82823.1"/>
    </source>
</evidence>
<dbReference type="InterPro" id="IPR029063">
    <property type="entry name" value="SAM-dependent_MTases_sf"/>
</dbReference>
<comment type="catalytic activity">
    <reaction evidence="3">
        <text>a 5'-end (N(2),N(7)-dimethyl 5'-triphosphoguanosine)-ribonucleoside in snoRNA + S-adenosyl-L-methionine = a 5'-end (N(2),N(2),N(7)-trimethyl 5'-triphosphoguanosine)-ribonucleoside in snoRNA + S-adenosyl-L-homocysteine + H(+)</text>
        <dbReference type="Rhea" id="RHEA:78507"/>
        <dbReference type="Rhea" id="RHEA-COMP:19088"/>
        <dbReference type="Rhea" id="RHEA-COMP:19090"/>
        <dbReference type="ChEBI" id="CHEBI:15378"/>
        <dbReference type="ChEBI" id="CHEBI:57856"/>
        <dbReference type="ChEBI" id="CHEBI:59789"/>
        <dbReference type="ChEBI" id="CHEBI:167623"/>
        <dbReference type="ChEBI" id="CHEBI:172880"/>
    </reaction>
    <physiologicalReaction direction="left-to-right" evidence="3">
        <dbReference type="Rhea" id="RHEA:78508"/>
    </physiologicalReaction>
</comment>
<keyword evidence="10" id="KW-1185">Reference proteome</keyword>
<dbReference type="AlphaFoldDB" id="A0A6C1E1Q1"/>
<dbReference type="FunFam" id="3.40.50.150:FF:000330">
    <property type="entry name" value="Trimethylguanosine synthase"/>
    <property type="match status" value="1"/>
</dbReference>
<evidence type="ECO:0000256" key="3">
    <source>
        <dbReference type="ARBA" id="ARBA00047418"/>
    </source>
</evidence>
<reference evidence="9 10" key="1">
    <citation type="journal article" date="2019" name="BMC Genomics">
        <title>Chromosome level assembly and comparative genome analysis confirm lager-brewing yeasts originated from a single hybridization.</title>
        <authorList>
            <person name="Salazar A.N."/>
            <person name="Gorter de Vries A.R."/>
            <person name="van den Broek M."/>
            <person name="Brouwers N."/>
            <person name="de la Torre Cortes P."/>
            <person name="Kuijpers N.G.A."/>
            <person name="Daran J.G."/>
            <person name="Abeel T."/>
        </authorList>
    </citation>
    <scope>NUCLEOTIDE SEQUENCE [LARGE SCALE GENOMIC DNA]</scope>
    <source>
        <strain evidence="9 10">CBS 1483</strain>
    </source>
</reference>
<dbReference type="EMBL" id="CP048997">
    <property type="protein sequence ID" value="QID82823.1"/>
    <property type="molecule type" value="Genomic_DNA"/>
</dbReference>
<dbReference type="SUPFAM" id="SSF53335">
    <property type="entry name" value="S-adenosyl-L-methionine-dependent methyltransferases"/>
    <property type="match status" value="1"/>
</dbReference>
<evidence type="ECO:0000256" key="7">
    <source>
        <dbReference type="ARBA" id="ARBA00049790"/>
    </source>
</evidence>
<name>A0A6C1E1Q1_SACPS</name>
<comment type="catalytic activity">
    <reaction evidence="6">
        <text>a 5'-end (N(7)-methyl 5'-triphosphoguanosine)-ribonucleoside in snRNA + S-adenosyl-L-methionine = a 5'-end (N(2),N(7)-dimethyl 5'-triphosphoguanosine)-ribonucleoside in snRNA + S-adenosyl-L-homocysteine + H(+)</text>
        <dbReference type="Rhea" id="RHEA:78471"/>
        <dbReference type="Rhea" id="RHEA-COMP:19085"/>
        <dbReference type="Rhea" id="RHEA-COMP:19087"/>
        <dbReference type="ChEBI" id="CHEBI:15378"/>
        <dbReference type="ChEBI" id="CHEBI:57856"/>
        <dbReference type="ChEBI" id="CHEBI:59789"/>
        <dbReference type="ChEBI" id="CHEBI:156461"/>
        <dbReference type="ChEBI" id="CHEBI:172880"/>
    </reaction>
    <physiologicalReaction direction="left-to-right" evidence="6">
        <dbReference type="Rhea" id="RHEA:78472"/>
    </physiologicalReaction>
</comment>
<dbReference type="Proteomes" id="UP000501346">
    <property type="component" value="Chromosome ScXVI"/>
</dbReference>
<feature type="region of interest" description="Disordered" evidence="8">
    <location>
        <begin position="271"/>
        <end position="315"/>
    </location>
</feature>
<gene>
    <name evidence="9" type="primary">TGS1_1</name>
    <name evidence="9" type="ORF">GRS66_005255</name>
</gene>
<evidence type="ECO:0000256" key="1">
    <source>
        <dbReference type="ARBA" id="ARBA00018517"/>
    </source>
</evidence>
<sequence length="315" mass="36556">MGRTFIHASKIKHAARKRKHHSNFRTLIKLLNNDAYKIESSKPLKNGKLFKYWRNRRRLFSKIDSASIYMTDELWFSVTPERIACFLANFVKACMPNAERILDVFCGGGGNTIQFAMQFPYVYGVDYSIEHIYCTAKNAQSYGVDDRIWLKRGSWKKLVSKQKLSKIKYDCVFGSPPWGGPEYLRNDVYDLEQHLKPMGITKMLKSFLKLSPNVIMFLPRNSDLNQLSRATRKVLGPFAKCKVLYVKENGYMKGIFCMWGECFFNYEPASTENSRRESSEKEELSSENEELSKREKHESTTTTKDNTVDIYDVNG</sequence>
<protein>
    <recommendedName>
        <fullName evidence="1">Trimethylguanosine synthase</fullName>
    </recommendedName>
    <alternativeName>
        <fullName evidence="7">Cap-specific guanine-N(2) methyltransferase</fullName>
    </alternativeName>
</protein>
<feature type="compositionally biased region" description="Basic and acidic residues" evidence="8">
    <location>
        <begin position="273"/>
        <end position="299"/>
    </location>
</feature>
<dbReference type="PANTHER" id="PTHR14741:SF32">
    <property type="entry name" value="TRIMETHYLGUANOSINE SYNTHASE"/>
    <property type="match status" value="1"/>
</dbReference>
<dbReference type="OrthoDB" id="194443at2759"/>
<accession>A0A6C1E1Q1</accession>
<dbReference type="GO" id="GO:0005634">
    <property type="term" value="C:nucleus"/>
    <property type="evidence" value="ECO:0007669"/>
    <property type="project" value="TreeGrafter"/>
</dbReference>
<organism evidence="9 10">
    <name type="scientific">Saccharomyces pastorianus</name>
    <name type="common">Lager yeast</name>
    <name type="synonym">Saccharomyces cerevisiae x Saccharomyces eubayanus</name>
    <dbReference type="NCBI Taxonomy" id="27292"/>
    <lineage>
        <taxon>Eukaryota</taxon>
        <taxon>Fungi</taxon>
        <taxon>Dikarya</taxon>
        <taxon>Ascomycota</taxon>
        <taxon>Saccharomycotina</taxon>
        <taxon>Saccharomycetes</taxon>
        <taxon>Saccharomycetales</taxon>
        <taxon>Saccharomycetaceae</taxon>
        <taxon>Saccharomyces</taxon>
    </lineage>
</organism>
<dbReference type="CDD" id="cd02440">
    <property type="entry name" value="AdoMet_MTases"/>
    <property type="match status" value="1"/>
</dbReference>
<proteinExistence type="inferred from homology"/>
<dbReference type="GO" id="GO:0071164">
    <property type="term" value="F:RNA cap trimethylguanosine synthase activity"/>
    <property type="evidence" value="ECO:0007669"/>
    <property type="project" value="TreeGrafter"/>
</dbReference>
<dbReference type="Gene3D" id="3.40.50.150">
    <property type="entry name" value="Vaccinia Virus protein VP39"/>
    <property type="match status" value="1"/>
</dbReference>
<evidence type="ECO:0000256" key="8">
    <source>
        <dbReference type="SAM" id="MobiDB-lite"/>
    </source>
</evidence>
<comment type="catalytic activity">
    <reaction evidence="4">
        <text>a 5'-end (N(7)-methyl 5'-triphosphoguanosine)-ribonucleoside in snoRNA + S-adenosyl-L-methionine = a 5'-end (N(2),N(7)-dimethyl 5'-triphosphoguanosine)-ribonucleoside in snoRNA + S-adenosyl-L-homocysteine + H(+)</text>
        <dbReference type="Rhea" id="RHEA:78475"/>
        <dbReference type="Rhea" id="RHEA-COMP:19086"/>
        <dbReference type="Rhea" id="RHEA-COMP:19088"/>
        <dbReference type="ChEBI" id="CHEBI:15378"/>
        <dbReference type="ChEBI" id="CHEBI:57856"/>
        <dbReference type="ChEBI" id="CHEBI:59789"/>
        <dbReference type="ChEBI" id="CHEBI:156461"/>
        <dbReference type="ChEBI" id="CHEBI:172880"/>
    </reaction>
    <physiologicalReaction direction="left-to-right" evidence="4">
        <dbReference type="Rhea" id="RHEA:78476"/>
    </physiologicalReaction>
</comment>
<evidence type="ECO:0000256" key="6">
    <source>
        <dbReference type="ARBA" id="ARBA00049075"/>
    </source>
</evidence>
<evidence type="ECO:0000313" key="10">
    <source>
        <dbReference type="Proteomes" id="UP000501346"/>
    </source>
</evidence>
<comment type="similarity">
    <text evidence="2">Belongs to the methyltransferase superfamily. Trimethylguanosine synthase family.</text>
</comment>
<evidence type="ECO:0000256" key="4">
    <source>
        <dbReference type="ARBA" id="ARBA00048740"/>
    </source>
</evidence>
<evidence type="ECO:0000256" key="2">
    <source>
        <dbReference type="ARBA" id="ARBA00025783"/>
    </source>
</evidence>
<dbReference type="InterPro" id="IPR019012">
    <property type="entry name" value="RNA_cap_Gua-N2-MeTrfase"/>
</dbReference>